<organism evidence="1 2">
    <name type="scientific">Arabis nemorensis</name>
    <dbReference type="NCBI Taxonomy" id="586526"/>
    <lineage>
        <taxon>Eukaryota</taxon>
        <taxon>Viridiplantae</taxon>
        <taxon>Streptophyta</taxon>
        <taxon>Embryophyta</taxon>
        <taxon>Tracheophyta</taxon>
        <taxon>Spermatophyta</taxon>
        <taxon>Magnoliopsida</taxon>
        <taxon>eudicotyledons</taxon>
        <taxon>Gunneridae</taxon>
        <taxon>Pentapetalae</taxon>
        <taxon>rosids</taxon>
        <taxon>malvids</taxon>
        <taxon>Brassicales</taxon>
        <taxon>Brassicaceae</taxon>
        <taxon>Arabideae</taxon>
        <taxon>Arabis</taxon>
    </lineage>
</organism>
<keyword evidence="2" id="KW-1185">Reference proteome</keyword>
<dbReference type="AlphaFoldDB" id="A0A565CMD6"/>
<protein>
    <submittedName>
        <fullName evidence="1">Uncharacterized protein</fullName>
    </submittedName>
</protein>
<dbReference type="EMBL" id="CABITT030000008">
    <property type="protein sequence ID" value="VVB14701.1"/>
    <property type="molecule type" value="Genomic_DNA"/>
</dbReference>
<reference evidence="1" key="1">
    <citation type="submission" date="2019-07" db="EMBL/GenBank/DDBJ databases">
        <authorList>
            <person name="Dittberner H."/>
        </authorList>
    </citation>
    <scope>NUCLEOTIDE SEQUENCE [LARGE SCALE GENOMIC DNA]</scope>
</reference>
<evidence type="ECO:0000313" key="2">
    <source>
        <dbReference type="Proteomes" id="UP000489600"/>
    </source>
</evidence>
<accession>A0A565CMD6</accession>
<evidence type="ECO:0000313" key="1">
    <source>
        <dbReference type="EMBL" id="VVB14701.1"/>
    </source>
</evidence>
<gene>
    <name evidence="1" type="ORF">ANE_LOCUS25145</name>
</gene>
<comment type="caution">
    <text evidence="1">The sequence shown here is derived from an EMBL/GenBank/DDBJ whole genome shotgun (WGS) entry which is preliminary data.</text>
</comment>
<sequence length="89" mass="10196">MMIKAYCRSSRSIKQQGLVKIIMMVLVAAVFQHKIRLGSFRRSKVLGGFFWYKRASLSGGNLVNHFVIRLDMHFKQDAMTSNDTVQLMG</sequence>
<dbReference type="Proteomes" id="UP000489600">
    <property type="component" value="Unassembled WGS sequence"/>
</dbReference>
<name>A0A565CMD6_9BRAS</name>
<proteinExistence type="predicted"/>